<dbReference type="Proteomes" id="UP001592582">
    <property type="component" value="Unassembled WGS sequence"/>
</dbReference>
<dbReference type="RefSeq" id="WP_380507313.1">
    <property type="nucleotide sequence ID" value="NZ_JBHEZX010000005.1"/>
</dbReference>
<sequence length="211" mass="22938">MDDQDAEGTADALPGLMALPDRTEDGEQQFLLCLRDVVRALGLDVDPEPGPDPDPYGRWTWGQHVRAAIRDACRQGLILSEASFDALIKAAVTDPDPSYDRWFVEPALNAFGYLRVRSALLAYLRTGTNPERAGAARVRQQRAPGRSPLPPPRPAAAQVGVPGSTARPRGRGRGHRTLAPGRVHPPPRGRTGPQLKQQLGGVDRTPVRRAR</sequence>
<evidence type="ECO:0000313" key="2">
    <source>
        <dbReference type="EMBL" id="MFC1410162.1"/>
    </source>
</evidence>
<accession>A0ABV6V8W6</accession>
<name>A0ABV6V8W6_9ACTN</name>
<organism evidence="2 3">
    <name type="scientific">Streptacidiphilus alkalitolerans</name>
    <dbReference type="NCBI Taxonomy" id="3342712"/>
    <lineage>
        <taxon>Bacteria</taxon>
        <taxon>Bacillati</taxon>
        <taxon>Actinomycetota</taxon>
        <taxon>Actinomycetes</taxon>
        <taxon>Kitasatosporales</taxon>
        <taxon>Streptomycetaceae</taxon>
        <taxon>Streptacidiphilus</taxon>
    </lineage>
</organism>
<reference evidence="2 3" key="1">
    <citation type="submission" date="2024-09" db="EMBL/GenBank/DDBJ databases">
        <authorList>
            <person name="Lee S.D."/>
        </authorList>
    </citation>
    <scope>NUCLEOTIDE SEQUENCE [LARGE SCALE GENOMIC DNA]</scope>
    <source>
        <strain evidence="2 3">N1-1</strain>
    </source>
</reference>
<keyword evidence="3" id="KW-1185">Reference proteome</keyword>
<gene>
    <name evidence="2" type="ORF">ACEZDG_12880</name>
</gene>
<feature type="compositionally biased region" description="Low complexity" evidence="1">
    <location>
        <begin position="132"/>
        <end position="146"/>
    </location>
</feature>
<comment type="caution">
    <text evidence="2">The sequence shown here is derived from an EMBL/GenBank/DDBJ whole genome shotgun (WGS) entry which is preliminary data.</text>
</comment>
<protein>
    <submittedName>
        <fullName evidence="2">Uncharacterized protein</fullName>
    </submittedName>
</protein>
<proteinExistence type="predicted"/>
<evidence type="ECO:0000313" key="3">
    <source>
        <dbReference type="Proteomes" id="UP001592582"/>
    </source>
</evidence>
<dbReference type="EMBL" id="JBHEZX010000005">
    <property type="protein sequence ID" value="MFC1410162.1"/>
    <property type="molecule type" value="Genomic_DNA"/>
</dbReference>
<feature type="region of interest" description="Disordered" evidence="1">
    <location>
        <begin position="131"/>
        <end position="211"/>
    </location>
</feature>
<evidence type="ECO:0000256" key="1">
    <source>
        <dbReference type="SAM" id="MobiDB-lite"/>
    </source>
</evidence>